<dbReference type="KEGG" id="tli:Tlie_1581"/>
<dbReference type="eggNOG" id="COG2423">
    <property type="taxonomic scope" value="Bacteria"/>
</dbReference>
<dbReference type="GO" id="GO:0016491">
    <property type="term" value="F:oxidoreductase activity"/>
    <property type="evidence" value="ECO:0007669"/>
    <property type="project" value="UniProtKB-ARBA"/>
</dbReference>
<proteinExistence type="inferred from homology"/>
<gene>
    <name evidence="2" type="ordered locus">Tlie_1581</name>
</gene>
<dbReference type="InterPro" id="IPR003462">
    <property type="entry name" value="ODC_Mu_crystall"/>
</dbReference>
<evidence type="ECO:0000313" key="2">
    <source>
        <dbReference type="EMBL" id="AER67303.1"/>
    </source>
</evidence>
<sequence length="330" mass="35453">MLLISGDMIRKVYTMKEAIEATKKAFMLFSEGLTDVPLRTHLAVEEHNGRVLFMPAYVKGDFDAVGMKVVSVYFDNPSKGLPAIPSMVVLVDSSTGIPKAILNGTVLTQMRTGAASGAATDLLARKDAKIGAIFGAGGQAPSQIEAMITVRPLEEVRIYDPNKSRALDLIDRIASTFPFNQVRLVATASPEETVKDADVITTVTTARGPVFSAKDIKKGVHINAVGSYTPDMQELDPAIFSKCDKLFLDSKDAVLEESGDLIKPLNEGLLSETQISGEIGEIVAGKKQARESEEETTIFKTVGIAVQDVVVGEEIYQKAIQAGIGTSFEL</sequence>
<dbReference type="PIRSF" id="PIRSF001439">
    <property type="entry name" value="CryM"/>
    <property type="match status" value="1"/>
</dbReference>
<reference evidence="2 3" key="2">
    <citation type="journal article" date="2012" name="Stand. Genomic Sci.">
        <title>Genome sequence of the moderately thermophilic, amino-acid-degrading and sulfur-reducing bacterium Thermovirga lienii type strain (Cas60314(T)).</title>
        <authorList>
            <person name="Goker M."/>
            <person name="Saunders E."/>
            <person name="Lapidus A."/>
            <person name="Nolan M."/>
            <person name="Lucas S."/>
            <person name="Hammon N."/>
            <person name="Deshpande S."/>
            <person name="Cheng J.F."/>
            <person name="Han C."/>
            <person name="Tapia R."/>
            <person name="Goodwin L.A."/>
            <person name="Pitluck S."/>
            <person name="Liolios K."/>
            <person name="Mavromatis K."/>
            <person name="Pagani I."/>
            <person name="Ivanova N."/>
            <person name="Mikhailova N."/>
            <person name="Pati A."/>
            <person name="Chen A."/>
            <person name="Palaniappan K."/>
            <person name="Land M."/>
            <person name="Chang Y.J."/>
            <person name="Jeffries C.D."/>
            <person name="Brambilla E.M."/>
            <person name="Rohde M."/>
            <person name="Spring S."/>
            <person name="Detter J.C."/>
            <person name="Woyke T."/>
            <person name="Bristow J."/>
            <person name="Eisen J.A."/>
            <person name="Markowitz V."/>
            <person name="Hugenholtz P."/>
            <person name="Kyrpides N.C."/>
            <person name="Klenk H.P."/>
        </authorList>
    </citation>
    <scope>NUCLEOTIDE SEQUENCE [LARGE SCALE GENOMIC DNA]</scope>
    <source>
        <strain evidence="3">ATCC BAA-1197 / DSM 17291 / Cas60314</strain>
    </source>
</reference>
<dbReference type="Proteomes" id="UP000005868">
    <property type="component" value="Chromosome"/>
</dbReference>
<dbReference type="OrthoDB" id="9792005at2"/>
<keyword evidence="2" id="KW-0456">Lyase</keyword>
<dbReference type="SUPFAM" id="SSF51735">
    <property type="entry name" value="NAD(P)-binding Rossmann-fold domains"/>
    <property type="match status" value="1"/>
</dbReference>
<dbReference type="AlphaFoldDB" id="G7V7P9"/>
<evidence type="ECO:0000313" key="3">
    <source>
        <dbReference type="Proteomes" id="UP000005868"/>
    </source>
</evidence>
<comment type="similarity">
    <text evidence="1">Belongs to the ornithine cyclodeaminase/mu-crystallin family.</text>
</comment>
<dbReference type="EC" id="4.3.1.12" evidence="2"/>
<dbReference type="PANTHER" id="PTHR13812:SF19">
    <property type="entry name" value="KETIMINE REDUCTASE MU-CRYSTALLIN"/>
    <property type="match status" value="1"/>
</dbReference>
<dbReference type="FunFam" id="3.40.50.720:FF:000311">
    <property type="entry name" value="Ornithine cyclodeaminase"/>
    <property type="match status" value="1"/>
</dbReference>
<dbReference type="HOGENOM" id="CLU_042088_1_0_0"/>
<keyword evidence="3" id="KW-1185">Reference proteome</keyword>
<name>G7V7P9_THELD</name>
<dbReference type="GO" id="GO:0019752">
    <property type="term" value="P:carboxylic acid metabolic process"/>
    <property type="evidence" value="ECO:0007669"/>
    <property type="project" value="UniProtKB-ARBA"/>
</dbReference>
<organism evidence="2 3">
    <name type="scientific">Thermovirga lienii (strain ATCC BAA-1197 / DSM 17291 / Cas60314)</name>
    <dbReference type="NCBI Taxonomy" id="580340"/>
    <lineage>
        <taxon>Bacteria</taxon>
        <taxon>Thermotogati</taxon>
        <taxon>Synergistota</taxon>
        <taxon>Synergistia</taxon>
        <taxon>Synergistales</taxon>
        <taxon>Thermovirgaceae</taxon>
        <taxon>Thermovirga</taxon>
    </lineage>
</organism>
<protein>
    <submittedName>
        <fullName evidence="2">Ornithine cyclodeaminase</fullName>
        <ecNumber evidence="2">4.3.1.12</ecNumber>
    </submittedName>
</protein>
<dbReference type="Gene3D" id="3.30.1780.10">
    <property type="entry name" value="ornithine cyclodeaminase, domain 1"/>
    <property type="match status" value="1"/>
</dbReference>
<dbReference type="Pfam" id="PF02423">
    <property type="entry name" value="OCD_Mu_crystall"/>
    <property type="match status" value="1"/>
</dbReference>
<dbReference type="Gene3D" id="3.40.50.720">
    <property type="entry name" value="NAD(P)-binding Rossmann-like Domain"/>
    <property type="match status" value="1"/>
</dbReference>
<reference evidence="3" key="1">
    <citation type="submission" date="2011-10" db="EMBL/GenBank/DDBJ databases">
        <title>The complete genome of chromosome of Thermovirga lienii DSM 17291.</title>
        <authorList>
            <consortium name="US DOE Joint Genome Institute (JGI-PGF)"/>
            <person name="Lucas S."/>
            <person name="Copeland A."/>
            <person name="Lapidus A."/>
            <person name="Glavina del Rio T."/>
            <person name="Dalin E."/>
            <person name="Tice H."/>
            <person name="Bruce D."/>
            <person name="Goodwin L."/>
            <person name="Pitluck S."/>
            <person name="Peters L."/>
            <person name="Mikhailova N."/>
            <person name="Saunders E."/>
            <person name="Kyrpides N."/>
            <person name="Mavromatis K."/>
            <person name="Ivanova N."/>
            <person name="Last F.I."/>
            <person name="Brettin T."/>
            <person name="Detter J.C."/>
            <person name="Han C."/>
            <person name="Larimer F."/>
            <person name="Land M."/>
            <person name="Hauser L."/>
            <person name="Markowitz V."/>
            <person name="Cheng J.-F."/>
            <person name="Hugenholtz P."/>
            <person name="Woyke T."/>
            <person name="Wu D."/>
            <person name="Spring S."/>
            <person name="Schroeder M."/>
            <person name="Brambilla E.-M."/>
            <person name="Klenk H.-P."/>
            <person name="Eisen J.A."/>
        </authorList>
    </citation>
    <scope>NUCLEOTIDE SEQUENCE [LARGE SCALE GENOMIC DNA]</scope>
    <source>
        <strain evidence="3">ATCC BAA-1197 / DSM 17291 / Cas60314</strain>
    </source>
</reference>
<dbReference type="STRING" id="580340.Tlie_1581"/>
<dbReference type="InterPro" id="IPR036291">
    <property type="entry name" value="NAD(P)-bd_dom_sf"/>
</dbReference>
<evidence type="ECO:0000256" key="1">
    <source>
        <dbReference type="ARBA" id="ARBA00008903"/>
    </source>
</evidence>
<dbReference type="GO" id="GO:0008473">
    <property type="term" value="F:ornithine cyclodeaminase activity"/>
    <property type="evidence" value="ECO:0007669"/>
    <property type="project" value="UniProtKB-EC"/>
</dbReference>
<dbReference type="PANTHER" id="PTHR13812">
    <property type="entry name" value="KETIMINE REDUCTASE MU-CRYSTALLIN"/>
    <property type="match status" value="1"/>
</dbReference>
<dbReference type="GO" id="GO:0005737">
    <property type="term" value="C:cytoplasm"/>
    <property type="evidence" value="ECO:0007669"/>
    <property type="project" value="TreeGrafter"/>
</dbReference>
<accession>G7V7P9</accession>
<dbReference type="EMBL" id="CP003096">
    <property type="protein sequence ID" value="AER67303.1"/>
    <property type="molecule type" value="Genomic_DNA"/>
</dbReference>
<dbReference type="InterPro" id="IPR023401">
    <property type="entry name" value="ODC_N"/>
</dbReference>